<dbReference type="PANTHER" id="PTHR42834">
    <property type="entry name" value="ENDONUCLEASE/EXONUCLEASE/PHOSPHATASE FAMILY PROTEIN (AFU_ORTHOLOGUE AFUA_3G09210)"/>
    <property type="match status" value="1"/>
</dbReference>
<evidence type="ECO:0000259" key="1">
    <source>
        <dbReference type="Pfam" id="PF19580"/>
    </source>
</evidence>
<dbReference type="SUPFAM" id="SSF56219">
    <property type="entry name" value="DNase I-like"/>
    <property type="match status" value="1"/>
</dbReference>
<keyword evidence="2" id="KW-0255">Endonuclease</keyword>
<evidence type="ECO:0000313" key="3">
    <source>
        <dbReference type="Proteomes" id="UP001597201"/>
    </source>
</evidence>
<dbReference type="InterPro" id="IPR005135">
    <property type="entry name" value="Endo/exonuclease/phosphatase"/>
</dbReference>
<keyword evidence="3" id="KW-1185">Reference proteome</keyword>
<dbReference type="GO" id="GO:0004519">
    <property type="term" value="F:endonuclease activity"/>
    <property type="evidence" value="ECO:0007669"/>
    <property type="project" value="UniProtKB-KW"/>
</dbReference>
<dbReference type="Proteomes" id="UP001597201">
    <property type="component" value="Unassembled WGS sequence"/>
</dbReference>
<evidence type="ECO:0000313" key="2">
    <source>
        <dbReference type="EMBL" id="MFD1314958.1"/>
    </source>
</evidence>
<dbReference type="EMBL" id="JBHTMY010000002">
    <property type="protein sequence ID" value="MFD1314958.1"/>
    <property type="molecule type" value="Genomic_DNA"/>
</dbReference>
<accession>A0ABW3Y0G1</accession>
<dbReference type="InterPro" id="IPR036691">
    <property type="entry name" value="Endo/exonu/phosph_ase_sf"/>
</dbReference>
<name>A0ABW3Y0G1_9FLAO</name>
<dbReference type="Gene3D" id="3.60.10.10">
    <property type="entry name" value="Endonuclease/exonuclease/phosphatase"/>
    <property type="match status" value="1"/>
</dbReference>
<dbReference type="RefSeq" id="WP_377176882.1">
    <property type="nucleotide sequence ID" value="NZ_JBHTMY010000002.1"/>
</dbReference>
<keyword evidence="2" id="KW-0540">Nuclease</keyword>
<dbReference type="PANTHER" id="PTHR42834:SF1">
    <property type="entry name" value="ENDONUCLEASE_EXONUCLEASE_PHOSPHATASE FAMILY PROTEIN (AFU_ORTHOLOGUE AFUA_3G09210)"/>
    <property type="match status" value="1"/>
</dbReference>
<feature type="domain" description="Endonuclease/exonuclease/phosphatase" evidence="1">
    <location>
        <begin position="8"/>
        <end position="311"/>
    </location>
</feature>
<dbReference type="Pfam" id="PF19580">
    <property type="entry name" value="Exo_endo_phos_3"/>
    <property type="match status" value="1"/>
</dbReference>
<sequence>MDTQDYFSIAFYNVENLFDAEHTDFTLDEDFTPDGKLEWNKEKYQFKLHRIAETIAGIGLNETNQPPVLIGLAEVENDKVLLDLLSQKELAPFNYDFVHYESPDERGVDVAFLYRKDFFELIYSDVYPLLIYEQGQARDYTRDILLICGKLFGEKIYVIINHWPSRSNGKSYTENKRISGAKKVKEIMNQVYEETKDAKVIVMGDFNDSPKNHSIIQLVNQNNLINPMLDMQKSGLGSLIHLGKWHLFDQIMFNKNVLNSDQSTFVSAHIFSPDFLIEKNGRGKGGPFRTYNGSRYVGGYSDHYPVYAIFKKK</sequence>
<keyword evidence="2" id="KW-0378">Hydrolase</keyword>
<protein>
    <submittedName>
        <fullName evidence="2">Endonuclease</fullName>
    </submittedName>
</protein>
<reference evidence="3" key="1">
    <citation type="journal article" date="2019" name="Int. J. Syst. Evol. Microbiol.">
        <title>The Global Catalogue of Microorganisms (GCM) 10K type strain sequencing project: providing services to taxonomists for standard genome sequencing and annotation.</title>
        <authorList>
            <consortium name="The Broad Institute Genomics Platform"/>
            <consortium name="The Broad Institute Genome Sequencing Center for Infectious Disease"/>
            <person name="Wu L."/>
            <person name="Ma J."/>
        </authorList>
    </citation>
    <scope>NUCLEOTIDE SEQUENCE [LARGE SCALE GENOMIC DNA]</scope>
    <source>
        <strain evidence="3">CCUG 61485</strain>
    </source>
</reference>
<gene>
    <name evidence="2" type="ORF">ACFQ39_04975</name>
</gene>
<comment type="caution">
    <text evidence="2">The sequence shown here is derived from an EMBL/GenBank/DDBJ whole genome shotgun (WGS) entry which is preliminary data.</text>
</comment>
<proteinExistence type="predicted"/>
<organism evidence="2 3">
    <name type="scientific">Namhaeicola litoreus</name>
    <dbReference type="NCBI Taxonomy" id="1052145"/>
    <lineage>
        <taxon>Bacteria</taxon>
        <taxon>Pseudomonadati</taxon>
        <taxon>Bacteroidota</taxon>
        <taxon>Flavobacteriia</taxon>
        <taxon>Flavobacteriales</taxon>
        <taxon>Flavobacteriaceae</taxon>
        <taxon>Namhaeicola</taxon>
    </lineage>
</organism>